<sequence>MIIWLNGSFAAGKTTLAGELLRRLPQAVVFDPEELGITLWKWVPPNDDFQNLAAWRELVVATAISLRRHHTDTLIIPMTLTNTAYQAEILGGLATAGEEVLHVFLEADPTVLIARLDARGPVTDTPVTGQTAREWALERMTAAITAAAHQPSGTLKLRSDHLTTTELADEVLAAAELHSTR</sequence>
<gene>
    <name evidence="1" type="ORF">F4559_000962</name>
</gene>
<comment type="caution">
    <text evidence="1">The sequence shown here is derived from an EMBL/GenBank/DDBJ whole genome shotgun (WGS) entry which is preliminary data.</text>
</comment>
<dbReference type="AlphaFoldDB" id="A0A7W7WUP1"/>
<protein>
    <recommendedName>
        <fullName evidence="3">TmrB-like protein</fullName>
    </recommendedName>
</protein>
<proteinExistence type="predicted"/>
<dbReference type="Proteomes" id="UP000542674">
    <property type="component" value="Unassembled WGS sequence"/>
</dbReference>
<accession>A0A7W7WUP1</accession>
<evidence type="ECO:0008006" key="3">
    <source>
        <dbReference type="Google" id="ProtNLM"/>
    </source>
</evidence>
<dbReference type="SUPFAM" id="SSF52540">
    <property type="entry name" value="P-loop containing nucleoside triphosphate hydrolases"/>
    <property type="match status" value="1"/>
</dbReference>
<dbReference type="Gene3D" id="3.40.50.300">
    <property type="entry name" value="P-loop containing nucleotide triphosphate hydrolases"/>
    <property type="match status" value="1"/>
</dbReference>
<dbReference type="InterPro" id="IPR027417">
    <property type="entry name" value="P-loop_NTPase"/>
</dbReference>
<dbReference type="EMBL" id="JACHJS010000001">
    <property type="protein sequence ID" value="MBB4963603.1"/>
    <property type="molecule type" value="Genomic_DNA"/>
</dbReference>
<organism evidence="1 2">
    <name type="scientific">Saccharothrix violaceirubra</name>
    <dbReference type="NCBI Taxonomy" id="413306"/>
    <lineage>
        <taxon>Bacteria</taxon>
        <taxon>Bacillati</taxon>
        <taxon>Actinomycetota</taxon>
        <taxon>Actinomycetes</taxon>
        <taxon>Pseudonocardiales</taxon>
        <taxon>Pseudonocardiaceae</taxon>
        <taxon>Saccharothrix</taxon>
    </lineage>
</organism>
<evidence type="ECO:0000313" key="1">
    <source>
        <dbReference type="EMBL" id="MBB4963603.1"/>
    </source>
</evidence>
<dbReference type="Pfam" id="PF13671">
    <property type="entry name" value="AAA_33"/>
    <property type="match status" value="1"/>
</dbReference>
<name>A0A7W7WUP1_9PSEU</name>
<evidence type="ECO:0000313" key="2">
    <source>
        <dbReference type="Proteomes" id="UP000542674"/>
    </source>
</evidence>
<dbReference type="RefSeq" id="WP_184666362.1">
    <property type="nucleotide sequence ID" value="NZ_BAABAI010000034.1"/>
</dbReference>
<keyword evidence="2" id="KW-1185">Reference proteome</keyword>
<reference evidence="1 2" key="1">
    <citation type="submission" date="2020-08" db="EMBL/GenBank/DDBJ databases">
        <title>Sequencing the genomes of 1000 actinobacteria strains.</title>
        <authorList>
            <person name="Klenk H.-P."/>
        </authorList>
    </citation>
    <scope>NUCLEOTIDE SEQUENCE [LARGE SCALE GENOMIC DNA]</scope>
    <source>
        <strain evidence="1 2">DSM 45084</strain>
    </source>
</reference>